<proteinExistence type="predicted"/>
<dbReference type="EMBL" id="DS995707">
    <property type="protein sequence ID" value="EEQ34456.1"/>
    <property type="molecule type" value="Genomic_DNA"/>
</dbReference>
<dbReference type="GeneID" id="9226798"/>
<dbReference type="VEuPathDB" id="FungiDB:MCYG_07275"/>
<name>C5FY58_ARTOC</name>
<keyword evidence="3" id="KW-1185">Reference proteome</keyword>
<protein>
    <submittedName>
        <fullName evidence="2">Uncharacterized protein</fullName>
    </submittedName>
</protein>
<feature type="compositionally biased region" description="Basic and acidic residues" evidence="1">
    <location>
        <begin position="100"/>
        <end position="110"/>
    </location>
</feature>
<reference evidence="3" key="1">
    <citation type="journal article" date="2012" name="MBio">
        <title>Comparative genome analysis of Trichophyton rubrum and related dermatophytes reveals candidate genes involved in infection.</title>
        <authorList>
            <person name="Martinez D.A."/>
            <person name="Oliver B.G."/>
            <person name="Graeser Y."/>
            <person name="Goldberg J.M."/>
            <person name="Li W."/>
            <person name="Martinez-Rossi N.M."/>
            <person name="Monod M."/>
            <person name="Shelest E."/>
            <person name="Barton R.C."/>
            <person name="Birch E."/>
            <person name="Brakhage A.A."/>
            <person name="Chen Z."/>
            <person name="Gurr S.J."/>
            <person name="Heiman D."/>
            <person name="Heitman J."/>
            <person name="Kosti I."/>
            <person name="Rossi A."/>
            <person name="Saif S."/>
            <person name="Samalova M."/>
            <person name="Saunders C.W."/>
            <person name="Shea T."/>
            <person name="Summerbell R.C."/>
            <person name="Xu J."/>
            <person name="Young S."/>
            <person name="Zeng Q."/>
            <person name="Birren B.W."/>
            <person name="Cuomo C.A."/>
            <person name="White T.C."/>
        </authorList>
    </citation>
    <scope>NUCLEOTIDE SEQUENCE [LARGE SCALE GENOMIC DNA]</scope>
    <source>
        <strain evidence="3">ATCC MYA-4605 / CBS 113480</strain>
    </source>
</reference>
<evidence type="ECO:0000313" key="3">
    <source>
        <dbReference type="Proteomes" id="UP000002035"/>
    </source>
</evidence>
<dbReference type="HOGENOM" id="CLU_1643300_0_0_1"/>
<gene>
    <name evidence="2" type="ORF">MCYG_07275</name>
</gene>
<sequence length="161" mass="18284">MFLTSRAGERGEEKLGQIRGYMFRSINWRHSPSPPAFSANVAEGIERNAAGCINLIKVSKPGSRYNKKPSAIPSSIRGPDETSTILIDDVDLSTRQASRRQSDRHEHTRTLEGQNYGDKPRARMKAFSGPFWCFNQKKLQEVLLIEKLWFPLLGFNKGHPR</sequence>
<accession>C5FY58</accession>
<evidence type="ECO:0000256" key="1">
    <source>
        <dbReference type="SAM" id="MobiDB-lite"/>
    </source>
</evidence>
<dbReference type="Proteomes" id="UP000002035">
    <property type="component" value="Unassembled WGS sequence"/>
</dbReference>
<feature type="region of interest" description="Disordered" evidence="1">
    <location>
        <begin position="95"/>
        <end position="120"/>
    </location>
</feature>
<dbReference type="RefSeq" id="XP_002843492.1">
    <property type="nucleotide sequence ID" value="XM_002843446.1"/>
</dbReference>
<organism evidence="2 3">
    <name type="scientific">Arthroderma otae (strain ATCC MYA-4605 / CBS 113480)</name>
    <name type="common">Microsporum canis</name>
    <dbReference type="NCBI Taxonomy" id="554155"/>
    <lineage>
        <taxon>Eukaryota</taxon>
        <taxon>Fungi</taxon>
        <taxon>Dikarya</taxon>
        <taxon>Ascomycota</taxon>
        <taxon>Pezizomycotina</taxon>
        <taxon>Eurotiomycetes</taxon>
        <taxon>Eurotiomycetidae</taxon>
        <taxon>Onygenales</taxon>
        <taxon>Arthrodermataceae</taxon>
        <taxon>Microsporum</taxon>
    </lineage>
</organism>
<dbReference type="AlphaFoldDB" id="C5FY58"/>
<evidence type="ECO:0000313" key="2">
    <source>
        <dbReference type="EMBL" id="EEQ34456.1"/>
    </source>
</evidence>